<accession>A0ABZ2TNY6</accession>
<name>A0ABZ2TNY6_9FLAO</name>
<dbReference type="PANTHER" id="PTHR42754:SF1">
    <property type="entry name" value="LIPOPROTEIN"/>
    <property type="match status" value="1"/>
</dbReference>
<dbReference type="PANTHER" id="PTHR42754">
    <property type="entry name" value="ENDOGLUCANASE"/>
    <property type="match status" value="1"/>
</dbReference>
<dbReference type="InterPro" id="IPR011047">
    <property type="entry name" value="Quinoprotein_ADH-like_sf"/>
</dbReference>
<evidence type="ECO:0008006" key="3">
    <source>
        <dbReference type="Google" id="ProtNLM"/>
    </source>
</evidence>
<sequence length="439" mass="47686">MKKICLLYCFLLLLNCSEKDGLFINDNIVVNNTSITTIGGTNNDAFTTVEKTADGGFIAAGYTQSNNLDITDKSNTSFDFFISKFSSDNQLEWQKTFGGSDDDRAADIIETKNGEFAILGYSKSNDFDVSTNAGSQDFWFIKLSSSGILISEKSFGYLGLDYGTTLLETKDNGFLITGVLDLTASNGQGNAKTTAVKHAGGDYWAIKTDNSGNLLWSRYFGGSFTDTPLGVVETDANNFIIVGSSDSNDFNISDNKGTYDFWVVKISNSGNLIWEKSFGGSEIDEARAITTTNDGNFIIVGDTRSNDKNVSTNNGAADIWVLKISTDGNLIWEKTIGATNFDVARAITKTKDNGFLIAGSSRSLDNGFENKGQNDALIIKINNTGELLWQQTFGGSKIDFLYDITVLNNTSIIAVGESNSFDKDIPENKGFIDALIIKL</sequence>
<protein>
    <recommendedName>
        <fullName evidence="3">Bulb-type lectin domain-containing protein</fullName>
    </recommendedName>
</protein>
<evidence type="ECO:0000313" key="2">
    <source>
        <dbReference type="Proteomes" id="UP001491088"/>
    </source>
</evidence>
<dbReference type="SUPFAM" id="SSF50998">
    <property type="entry name" value="Quinoprotein alcohol dehydrogenase-like"/>
    <property type="match status" value="1"/>
</dbReference>
<evidence type="ECO:0000313" key="1">
    <source>
        <dbReference type="EMBL" id="WYW54751.1"/>
    </source>
</evidence>
<reference evidence="1 2" key="1">
    <citation type="submission" date="2024-03" db="EMBL/GenBank/DDBJ databases">
        <authorList>
            <person name="Cao K."/>
        </authorList>
    </citation>
    <scope>NUCLEOTIDE SEQUENCE [LARGE SCALE GENOMIC DNA]</scope>
    <source>
        <strain evidence="1 2">MCCC 1K00696</strain>
    </source>
</reference>
<organism evidence="1 2">
    <name type="scientific">Polaribacter marinaquae</name>
    <dbReference type="NCBI Taxonomy" id="1642819"/>
    <lineage>
        <taxon>Bacteria</taxon>
        <taxon>Pseudomonadati</taxon>
        <taxon>Bacteroidota</taxon>
        <taxon>Flavobacteriia</taxon>
        <taxon>Flavobacteriales</taxon>
        <taxon>Flavobacteriaceae</taxon>
    </lineage>
</organism>
<dbReference type="RefSeq" id="WP_340931911.1">
    <property type="nucleotide sequence ID" value="NZ_CP150496.1"/>
</dbReference>
<proteinExistence type="predicted"/>
<gene>
    <name evidence="1" type="ORF">WG950_09445</name>
</gene>
<keyword evidence="2" id="KW-1185">Reference proteome</keyword>
<dbReference type="Proteomes" id="UP001491088">
    <property type="component" value="Chromosome"/>
</dbReference>
<dbReference type="EMBL" id="CP150496">
    <property type="protein sequence ID" value="WYW54751.1"/>
    <property type="molecule type" value="Genomic_DNA"/>
</dbReference>